<dbReference type="RefSeq" id="WP_245161805.1">
    <property type="nucleotide sequence ID" value="NZ_BAAAPQ010000026.1"/>
</dbReference>
<dbReference type="EC" id="3.1.2.-" evidence="5"/>
<dbReference type="FunFam" id="3.10.129.10:FF:000022">
    <property type="entry name" value="Phenylacetic acid degradation protein"/>
    <property type="match status" value="1"/>
</dbReference>
<comment type="similarity">
    <text evidence="1">Belongs to the thioesterase PaaI family.</text>
</comment>
<keyword evidence="6" id="KW-1185">Reference proteome</keyword>
<sequence length="205" mass="21618">MGETSHEATTTAPSDEGTRIDGGAPNDDVRSDADLRNHDDTRSDEGAPSDAATRGGHTEELTGAAAMFANDRASQHLGITVDDHGPGWARCSMTITDIMANGHSITHGGYIFLFADTTFAMACNYPGSITVASGGDIDFLKPTYIGDELVAHGREVVKQGRSGVYDIEVTRGEEIVAVYRGRSRTLPAPKPTTADASEPPKPTSP</sequence>
<comment type="caution">
    <text evidence="5">The sequence shown here is derived from an EMBL/GenBank/DDBJ whole genome shotgun (WGS) entry which is preliminary data.</text>
</comment>
<dbReference type="Gene3D" id="3.10.129.10">
    <property type="entry name" value="Hotdog Thioesterase"/>
    <property type="match status" value="1"/>
</dbReference>
<keyword evidence="2 5" id="KW-0378">Hydrolase</keyword>
<evidence type="ECO:0000313" key="6">
    <source>
        <dbReference type="Proteomes" id="UP000576792"/>
    </source>
</evidence>
<dbReference type="AlphaFoldDB" id="A0A846RZQ9"/>
<evidence type="ECO:0000259" key="4">
    <source>
        <dbReference type="Pfam" id="PF03061"/>
    </source>
</evidence>
<dbReference type="InterPro" id="IPR006683">
    <property type="entry name" value="Thioestr_dom"/>
</dbReference>
<dbReference type="Proteomes" id="UP000576792">
    <property type="component" value="Unassembled WGS sequence"/>
</dbReference>
<dbReference type="InterPro" id="IPR029069">
    <property type="entry name" value="HotDog_dom_sf"/>
</dbReference>
<evidence type="ECO:0000256" key="3">
    <source>
        <dbReference type="SAM" id="MobiDB-lite"/>
    </source>
</evidence>
<feature type="domain" description="Thioesterase" evidence="4">
    <location>
        <begin position="104"/>
        <end position="175"/>
    </location>
</feature>
<reference evidence="5 6" key="1">
    <citation type="submission" date="2020-03" db="EMBL/GenBank/DDBJ databases">
        <title>Sequencing the genomes of 1000 actinobacteria strains.</title>
        <authorList>
            <person name="Klenk H.-P."/>
        </authorList>
    </citation>
    <scope>NUCLEOTIDE SEQUENCE [LARGE SCALE GENOMIC DNA]</scope>
    <source>
        <strain evidence="5 6">DSM 18964</strain>
    </source>
</reference>
<gene>
    <name evidence="5" type="ORF">BKA07_000486</name>
</gene>
<feature type="region of interest" description="Disordered" evidence="3">
    <location>
        <begin position="1"/>
        <end position="56"/>
    </location>
</feature>
<dbReference type="CDD" id="cd03443">
    <property type="entry name" value="PaaI_thioesterase"/>
    <property type="match status" value="1"/>
</dbReference>
<dbReference type="GO" id="GO:0016289">
    <property type="term" value="F:acyl-CoA hydrolase activity"/>
    <property type="evidence" value="ECO:0007669"/>
    <property type="project" value="UniProtKB-ARBA"/>
</dbReference>
<dbReference type="InterPro" id="IPR052723">
    <property type="entry name" value="Acyl-CoA_thioesterase_PaaI"/>
</dbReference>
<dbReference type="PANTHER" id="PTHR42856:SF1">
    <property type="entry name" value="ACYL-COENZYME A THIOESTERASE PAAI"/>
    <property type="match status" value="1"/>
</dbReference>
<feature type="compositionally biased region" description="Basic and acidic residues" evidence="3">
    <location>
        <begin position="27"/>
        <end position="45"/>
    </location>
</feature>
<protein>
    <submittedName>
        <fullName evidence="5">Acyl-CoA thioesterase</fullName>
        <ecNumber evidence="5">3.1.2.-</ecNumber>
    </submittedName>
</protein>
<proteinExistence type="inferred from homology"/>
<dbReference type="NCBIfam" id="TIGR02286">
    <property type="entry name" value="PaaD"/>
    <property type="match status" value="1"/>
</dbReference>
<dbReference type="SUPFAM" id="SSF54637">
    <property type="entry name" value="Thioesterase/thiol ester dehydrase-isomerase"/>
    <property type="match status" value="1"/>
</dbReference>
<evidence type="ECO:0000256" key="2">
    <source>
        <dbReference type="ARBA" id="ARBA00022801"/>
    </source>
</evidence>
<dbReference type="PANTHER" id="PTHR42856">
    <property type="entry name" value="ACYL-COENZYME A THIOESTERASE PAAI"/>
    <property type="match status" value="1"/>
</dbReference>
<evidence type="ECO:0000313" key="5">
    <source>
        <dbReference type="EMBL" id="NJC55451.1"/>
    </source>
</evidence>
<feature type="region of interest" description="Disordered" evidence="3">
    <location>
        <begin position="182"/>
        <end position="205"/>
    </location>
</feature>
<accession>A0A846RZQ9</accession>
<dbReference type="EMBL" id="JAATJN010000001">
    <property type="protein sequence ID" value="NJC55451.1"/>
    <property type="molecule type" value="Genomic_DNA"/>
</dbReference>
<dbReference type="NCBIfam" id="TIGR00369">
    <property type="entry name" value="unchar_dom_1"/>
    <property type="match status" value="1"/>
</dbReference>
<evidence type="ECO:0000256" key="1">
    <source>
        <dbReference type="ARBA" id="ARBA00008324"/>
    </source>
</evidence>
<name>A0A846RZQ9_9MICO</name>
<dbReference type="InterPro" id="IPR011973">
    <property type="entry name" value="PaaD"/>
</dbReference>
<dbReference type="Pfam" id="PF03061">
    <property type="entry name" value="4HBT"/>
    <property type="match status" value="1"/>
</dbReference>
<dbReference type="InterPro" id="IPR003736">
    <property type="entry name" value="PAAI_dom"/>
</dbReference>
<organism evidence="5 6">
    <name type="scientific">Brevibacterium marinum</name>
    <dbReference type="NCBI Taxonomy" id="418643"/>
    <lineage>
        <taxon>Bacteria</taxon>
        <taxon>Bacillati</taxon>
        <taxon>Actinomycetota</taxon>
        <taxon>Actinomycetes</taxon>
        <taxon>Micrococcales</taxon>
        <taxon>Brevibacteriaceae</taxon>
        <taxon>Brevibacterium</taxon>
    </lineage>
</organism>